<name>A0AAW0H5P7_MYOGA</name>
<evidence type="ECO:0000256" key="10">
    <source>
        <dbReference type="ARBA" id="ARBA00023224"/>
    </source>
</evidence>
<comment type="subcellular location">
    <subcellularLocation>
        <location evidence="1 11">Cell membrane</location>
        <topology evidence="1 11">Multi-pass membrane protein</topology>
    </subcellularLocation>
</comment>
<dbReference type="EMBL" id="JBBHLL010001027">
    <property type="protein sequence ID" value="KAK7796748.1"/>
    <property type="molecule type" value="Genomic_DNA"/>
</dbReference>
<evidence type="ECO:0000256" key="9">
    <source>
        <dbReference type="ARBA" id="ARBA00023170"/>
    </source>
</evidence>
<evidence type="ECO:0000256" key="3">
    <source>
        <dbReference type="ARBA" id="ARBA00022475"/>
    </source>
</evidence>
<evidence type="ECO:0000256" key="1">
    <source>
        <dbReference type="ARBA" id="ARBA00004651"/>
    </source>
</evidence>
<protein>
    <recommendedName>
        <fullName evidence="11">Vomeronasal type-1 receptor</fullName>
    </recommendedName>
</protein>
<gene>
    <name evidence="12" type="ORF">U0070_020342</name>
</gene>
<comment type="caution">
    <text evidence="12">The sequence shown here is derived from an EMBL/GenBank/DDBJ whole genome shotgun (WGS) entry which is preliminary data.</text>
</comment>
<keyword evidence="9 11" id="KW-0675">Receptor</keyword>
<evidence type="ECO:0000256" key="8">
    <source>
        <dbReference type="ARBA" id="ARBA00023136"/>
    </source>
</evidence>
<keyword evidence="4 11" id="KW-0589">Pheromone response</keyword>
<dbReference type="GO" id="GO:0005886">
    <property type="term" value="C:plasma membrane"/>
    <property type="evidence" value="ECO:0007669"/>
    <property type="project" value="UniProtKB-SubCell"/>
</dbReference>
<dbReference type="Proteomes" id="UP001488838">
    <property type="component" value="Unassembled WGS sequence"/>
</dbReference>
<dbReference type="GO" id="GO:0019236">
    <property type="term" value="P:response to pheromone"/>
    <property type="evidence" value="ECO:0007669"/>
    <property type="project" value="UniProtKB-KW"/>
</dbReference>
<feature type="non-terminal residue" evidence="12">
    <location>
        <position position="69"/>
    </location>
</feature>
<dbReference type="AlphaFoldDB" id="A0AAW0H5P7"/>
<accession>A0AAW0H5P7</accession>
<dbReference type="GO" id="GO:0016503">
    <property type="term" value="F:pheromone receptor activity"/>
    <property type="evidence" value="ECO:0007669"/>
    <property type="project" value="InterPro"/>
</dbReference>
<dbReference type="Pfam" id="PF03402">
    <property type="entry name" value="V1R"/>
    <property type="match status" value="1"/>
</dbReference>
<keyword evidence="6" id="KW-1133">Transmembrane helix</keyword>
<reference evidence="12 13" key="1">
    <citation type="journal article" date="2023" name="bioRxiv">
        <title>Conserved and derived expression patterns and positive selection on dental genes reveal complex evolutionary context of ever-growing rodent molars.</title>
        <authorList>
            <person name="Calamari Z.T."/>
            <person name="Song A."/>
            <person name="Cohen E."/>
            <person name="Akter M."/>
            <person name="Roy R.D."/>
            <person name="Hallikas O."/>
            <person name="Christensen M.M."/>
            <person name="Li P."/>
            <person name="Marangoni P."/>
            <person name="Jernvall J."/>
            <person name="Klein O.D."/>
        </authorList>
    </citation>
    <scope>NUCLEOTIDE SEQUENCE [LARGE SCALE GENOMIC DNA]</scope>
    <source>
        <strain evidence="12">V071</strain>
    </source>
</reference>
<comment type="similarity">
    <text evidence="2 11">Belongs to the G-protein coupled receptor 1 family.</text>
</comment>
<evidence type="ECO:0000313" key="13">
    <source>
        <dbReference type="Proteomes" id="UP001488838"/>
    </source>
</evidence>
<keyword evidence="7 11" id="KW-0297">G-protein coupled receptor</keyword>
<keyword evidence="13" id="KW-1185">Reference proteome</keyword>
<evidence type="ECO:0000256" key="2">
    <source>
        <dbReference type="ARBA" id="ARBA00010663"/>
    </source>
</evidence>
<organism evidence="12 13">
    <name type="scientific">Myodes glareolus</name>
    <name type="common">Bank vole</name>
    <name type="synonym">Clethrionomys glareolus</name>
    <dbReference type="NCBI Taxonomy" id="447135"/>
    <lineage>
        <taxon>Eukaryota</taxon>
        <taxon>Metazoa</taxon>
        <taxon>Chordata</taxon>
        <taxon>Craniata</taxon>
        <taxon>Vertebrata</taxon>
        <taxon>Euteleostomi</taxon>
        <taxon>Mammalia</taxon>
        <taxon>Eutheria</taxon>
        <taxon>Euarchontoglires</taxon>
        <taxon>Glires</taxon>
        <taxon>Rodentia</taxon>
        <taxon>Myomorpha</taxon>
        <taxon>Muroidea</taxon>
        <taxon>Cricetidae</taxon>
        <taxon>Arvicolinae</taxon>
        <taxon>Myodes</taxon>
    </lineage>
</organism>
<evidence type="ECO:0000256" key="5">
    <source>
        <dbReference type="ARBA" id="ARBA00022692"/>
    </source>
</evidence>
<evidence type="ECO:0000313" key="12">
    <source>
        <dbReference type="EMBL" id="KAK7796748.1"/>
    </source>
</evidence>
<sequence>MDTLKSGSQEYDKFKMVGFCSAVRLTKPLTFSLQYYTQVLIHKQRMKHIHRSNLSLKSSAESRATKIFA</sequence>
<evidence type="ECO:0000256" key="4">
    <source>
        <dbReference type="ARBA" id="ARBA00022507"/>
    </source>
</evidence>
<evidence type="ECO:0000256" key="6">
    <source>
        <dbReference type="ARBA" id="ARBA00022989"/>
    </source>
</evidence>
<keyword evidence="10 11" id="KW-0807">Transducer</keyword>
<proteinExistence type="inferred from homology"/>
<evidence type="ECO:0000256" key="7">
    <source>
        <dbReference type="ARBA" id="ARBA00023040"/>
    </source>
</evidence>
<keyword evidence="5" id="KW-0812">Transmembrane</keyword>
<evidence type="ECO:0000256" key="11">
    <source>
        <dbReference type="RuleBase" id="RU364061"/>
    </source>
</evidence>
<keyword evidence="3 11" id="KW-1003">Cell membrane</keyword>
<keyword evidence="8" id="KW-0472">Membrane</keyword>
<dbReference type="InterPro" id="IPR004072">
    <property type="entry name" value="Vmron_rcpt_1"/>
</dbReference>